<keyword evidence="3" id="KW-1185">Reference proteome</keyword>
<sequence length="431" mass="50286">MSKNIKENAKQFIRVGDDYYKITLRPDKKGNLHRVLAKRQKRTITDDYGANIIHEIAKYEDFVIVPSHVNYQQIIHGHYNKYYEISHKPKKGSFKTITAFLAHIFGEEYLDFIMDYFQLLYLKPTQSLPIILLESVEKNTGKSTFGHFVEKIFQFNSIALGNSDFNSQFNSVWIDKLTIIVDETSLEEKAVMESIKRLSTEKGKVLSNSKGKDKVDIEFIGKFIFISNDEGKALPIQRGEKRFAVFKVPTFASRGIEDNPDILDDLQAEIPAFLHYLKGRQLVHPTKSRMHFDTAVYFTRQLELYFEGSQGHTTKAIQELVKDSFEAFPEETSLSFSESDLIEEMEKGNYNRYIDRRKVKEALQKDLGLIPHKKGRYTYFSLHRAEQEETYYPVPNKANNVYYTFLRNNYKDSYENNTIEPKPELEQMAVF</sequence>
<dbReference type="Proteomes" id="UP000479293">
    <property type="component" value="Unassembled WGS sequence"/>
</dbReference>
<dbReference type="Gene3D" id="3.40.50.300">
    <property type="entry name" value="P-loop containing nucleotide triphosphate hydrolases"/>
    <property type="match status" value="1"/>
</dbReference>
<dbReference type="EMBL" id="WHLY01000002">
    <property type="protein sequence ID" value="MPR32381.1"/>
    <property type="molecule type" value="Genomic_DNA"/>
</dbReference>
<organism evidence="2 3">
    <name type="scientific">Salmonirosea aquatica</name>
    <dbReference type="NCBI Taxonomy" id="2654236"/>
    <lineage>
        <taxon>Bacteria</taxon>
        <taxon>Pseudomonadati</taxon>
        <taxon>Bacteroidota</taxon>
        <taxon>Cytophagia</taxon>
        <taxon>Cytophagales</taxon>
        <taxon>Spirosomataceae</taxon>
        <taxon>Salmonirosea</taxon>
    </lineage>
</organism>
<comment type="caution">
    <text evidence="2">The sequence shown here is derived from an EMBL/GenBank/DDBJ whole genome shotgun (WGS) entry which is preliminary data.</text>
</comment>
<evidence type="ECO:0000259" key="1">
    <source>
        <dbReference type="Pfam" id="PF19263"/>
    </source>
</evidence>
<dbReference type="InterPro" id="IPR027417">
    <property type="entry name" value="P-loop_NTPase"/>
</dbReference>
<reference evidence="2 3" key="1">
    <citation type="submission" date="2019-10" db="EMBL/GenBank/DDBJ databases">
        <title>Draft Genome Sequence of Cytophagaceae sp. SJW1-29.</title>
        <authorList>
            <person name="Choi A."/>
        </authorList>
    </citation>
    <scope>NUCLEOTIDE SEQUENCE [LARGE SCALE GENOMIC DNA]</scope>
    <source>
        <strain evidence="2 3">SJW1-29</strain>
    </source>
</reference>
<gene>
    <name evidence="2" type="ORF">GBK04_03225</name>
</gene>
<dbReference type="AlphaFoldDB" id="A0A7C9BDJ8"/>
<evidence type="ECO:0000313" key="3">
    <source>
        <dbReference type="Proteomes" id="UP000479293"/>
    </source>
</evidence>
<accession>A0A7C9BDJ8</accession>
<dbReference type="Pfam" id="PF19263">
    <property type="entry name" value="DUF5906"/>
    <property type="match status" value="1"/>
</dbReference>
<feature type="domain" description="NrS-1 polymerase-like helicase" evidence="1">
    <location>
        <begin position="135"/>
        <end position="237"/>
    </location>
</feature>
<proteinExistence type="predicted"/>
<protein>
    <recommendedName>
        <fullName evidence="1">NrS-1 polymerase-like helicase domain-containing protein</fullName>
    </recommendedName>
</protein>
<dbReference type="RefSeq" id="WP_152756791.1">
    <property type="nucleotide sequence ID" value="NZ_WHLY01000002.1"/>
</dbReference>
<name>A0A7C9BDJ8_9BACT</name>
<dbReference type="InterPro" id="IPR045455">
    <property type="entry name" value="NrS-1_pol-like_helicase"/>
</dbReference>
<evidence type="ECO:0000313" key="2">
    <source>
        <dbReference type="EMBL" id="MPR32381.1"/>
    </source>
</evidence>